<evidence type="ECO:0000256" key="5">
    <source>
        <dbReference type="ARBA" id="ARBA00022617"/>
    </source>
</evidence>
<protein>
    <recommendedName>
        <fullName evidence="16">Cytochrome P450</fullName>
    </recommendedName>
</protein>
<comment type="cofactor">
    <cofactor evidence="1 13">
        <name>heme</name>
        <dbReference type="ChEBI" id="CHEBI:30413"/>
    </cofactor>
</comment>
<dbReference type="Gene3D" id="1.10.630.10">
    <property type="entry name" value="Cytochrome P450"/>
    <property type="match status" value="1"/>
</dbReference>
<dbReference type="Pfam" id="PF00067">
    <property type="entry name" value="p450"/>
    <property type="match status" value="1"/>
</dbReference>
<dbReference type="Proteomes" id="UP000636479">
    <property type="component" value="Unassembled WGS sequence"/>
</dbReference>
<dbReference type="EMBL" id="JACAZF010000018">
    <property type="protein sequence ID" value="KAF7288947.1"/>
    <property type="molecule type" value="Genomic_DNA"/>
</dbReference>
<dbReference type="GeneID" id="59353023"/>
<dbReference type="PANTHER" id="PTHR24305:SF166">
    <property type="entry name" value="CYTOCHROME P450 12A4, MITOCHONDRIAL-RELATED"/>
    <property type="match status" value="1"/>
</dbReference>
<dbReference type="PRINTS" id="PR00465">
    <property type="entry name" value="EP450IV"/>
</dbReference>
<evidence type="ECO:0000256" key="13">
    <source>
        <dbReference type="PIRSR" id="PIRSR602403-1"/>
    </source>
</evidence>
<comment type="similarity">
    <text evidence="4">Belongs to the cytochrome P450 family.</text>
</comment>
<organism evidence="14 15">
    <name type="scientific">Mycena indigotica</name>
    <dbReference type="NCBI Taxonomy" id="2126181"/>
    <lineage>
        <taxon>Eukaryota</taxon>
        <taxon>Fungi</taxon>
        <taxon>Dikarya</taxon>
        <taxon>Basidiomycota</taxon>
        <taxon>Agaricomycotina</taxon>
        <taxon>Agaricomycetes</taxon>
        <taxon>Agaricomycetidae</taxon>
        <taxon>Agaricales</taxon>
        <taxon>Marasmiineae</taxon>
        <taxon>Mycenaceae</taxon>
        <taxon>Mycena</taxon>
    </lineage>
</organism>
<accession>A0A8H6VP58</accession>
<proteinExistence type="inferred from homology"/>
<dbReference type="GO" id="GO:0005506">
    <property type="term" value="F:iron ion binding"/>
    <property type="evidence" value="ECO:0007669"/>
    <property type="project" value="InterPro"/>
</dbReference>
<evidence type="ECO:0000256" key="1">
    <source>
        <dbReference type="ARBA" id="ARBA00001971"/>
    </source>
</evidence>
<comment type="subcellular location">
    <subcellularLocation>
        <location evidence="2">Membrane</location>
    </subcellularLocation>
</comment>
<dbReference type="AlphaFoldDB" id="A0A8H6VP58"/>
<feature type="binding site" description="axial binding residue" evidence="13">
    <location>
        <position position="482"/>
    </location>
    <ligand>
        <name>heme</name>
        <dbReference type="ChEBI" id="CHEBI:30413"/>
    </ligand>
    <ligandPart>
        <name>Fe</name>
        <dbReference type="ChEBI" id="CHEBI:18248"/>
    </ligandPart>
</feature>
<evidence type="ECO:0000256" key="2">
    <source>
        <dbReference type="ARBA" id="ARBA00004370"/>
    </source>
</evidence>
<gene>
    <name evidence="14" type="ORF">MIND_01411100</name>
</gene>
<dbReference type="InterPro" id="IPR002403">
    <property type="entry name" value="Cyt_P450_E_grp-IV"/>
</dbReference>
<keyword evidence="15" id="KW-1185">Reference proteome</keyword>
<keyword evidence="10 13" id="KW-0408">Iron</keyword>
<dbReference type="InterPro" id="IPR001128">
    <property type="entry name" value="Cyt_P450"/>
</dbReference>
<dbReference type="InterPro" id="IPR050121">
    <property type="entry name" value="Cytochrome_P450_monoxygenase"/>
</dbReference>
<dbReference type="PANTHER" id="PTHR24305">
    <property type="entry name" value="CYTOCHROME P450"/>
    <property type="match status" value="1"/>
</dbReference>
<evidence type="ECO:0000256" key="8">
    <source>
        <dbReference type="ARBA" id="ARBA00022989"/>
    </source>
</evidence>
<keyword evidence="8" id="KW-1133">Transmembrane helix</keyword>
<name>A0A8H6VP58_9AGAR</name>
<keyword evidence="12" id="KW-0472">Membrane</keyword>
<evidence type="ECO:0000256" key="11">
    <source>
        <dbReference type="ARBA" id="ARBA00023033"/>
    </source>
</evidence>
<evidence type="ECO:0000313" key="14">
    <source>
        <dbReference type="EMBL" id="KAF7288947.1"/>
    </source>
</evidence>
<evidence type="ECO:0000256" key="10">
    <source>
        <dbReference type="ARBA" id="ARBA00023004"/>
    </source>
</evidence>
<comment type="caution">
    <text evidence="14">The sequence shown here is derived from an EMBL/GenBank/DDBJ whole genome shotgun (WGS) entry which is preliminary data.</text>
</comment>
<dbReference type="GO" id="GO:0016020">
    <property type="term" value="C:membrane"/>
    <property type="evidence" value="ECO:0007669"/>
    <property type="project" value="UniProtKB-SubCell"/>
</dbReference>
<evidence type="ECO:0000256" key="4">
    <source>
        <dbReference type="ARBA" id="ARBA00010617"/>
    </source>
</evidence>
<evidence type="ECO:0000256" key="12">
    <source>
        <dbReference type="ARBA" id="ARBA00023136"/>
    </source>
</evidence>
<keyword evidence="6" id="KW-0812">Transmembrane</keyword>
<dbReference type="GO" id="GO:0004497">
    <property type="term" value="F:monooxygenase activity"/>
    <property type="evidence" value="ECO:0007669"/>
    <property type="project" value="UniProtKB-KW"/>
</dbReference>
<keyword evidence="5 13" id="KW-0349">Heme</keyword>
<evidence type="ECO:0000256" key="3">
    <source>
        <dbReference type="ARBA" id="ARBA00004721"/>
    </source>
</evidence>
<dbReference type="GO" id="GO:0020037">
    <property type="term" value="F:heme binding"/>
    <property type="evidence" value="ECO:0007669"/>
    <property type="project" value="InterPro"/>
</dbReference>
<evidence type="ECO:0000256" key="9">
    <source>
        <dbReference type="ARBA" id="ARBA00023002"/>
    </source>
</evidence>
<keyword evidence="7 13" id="KW-0479">Metal-binding</keyword>
<dbReference type="InterPro" id="IPR036396">
    <property type="entry name" value="Cyt_P450_sf"/>
</dbReference>
<evidence type="ECO:0000256" key="7">
    <source>
        <dbReference type="ARBA" id="ARBA00022723"/>
    </source>
</evidence>
<sequence>MITQIVLPIVATLCAYFVLHASQILYRNLSSPLRRILPGPPIPHYVLGNFKEMAEDARLSSKWRAVYGKNYLFHGLFSISELYTGDLKALTHIIAHPEIYQRPPASRDASRRLMGEGILFAEAEQHKRHRRVMNPAFGPSQIRAVTEIFVEKAAQLRDIWAKQTHQQGENGSLDVFASLRKMTLDVIGRAGFGYDFNALNPTGHTNELNQAFTDLLHSPHSNIFSMIRLAQGTIPVLKLLPLPGARLVQSAHRRMMKIGGKIVHESKAAILATGNEDDANEKDALTMLSRQRDLLSTLLKANMAPGLTERQRLDEEEVISQIPAFFVAGNETVAAATAWALHLLSRHQSIQDQLRAEVTATATDSPTLDELNRLPFLEKVVRETLRLHAPALFMQRTAMTDDVLPLERPVVDAAGAEHWSLPIVKGQTVHLPIWGVNTDVDIWGADALEFRPDRWDDIPKATSGIPGIWGNQFTFLGGQHNCIGFRFALAELKVLLFILTRAFTYAPAVPEGGIEPLTGGTLQRPAVLRPQQQRKGRVASLPLRLSLVQNAQLDDY</sequence>
<dbReference type="OrthoDB" id="1470350at2759"/>
<evidence type="ECO:0000313" key="15">
    <source>
        <dbReference type="Proteomes" id="UP000636479"/>
    </source>
</evidence>
<dbReference type="GO" id="GO:0016705">
    <property type="term" value="F:oxidoreductase activity, acting on paired donors, with incorporation or reduction of molecular oxygen"/>
    <property type="evidence" value="ECO:0007669"/>
    <property type="project" value="InterPro"/>
</dbReference>
<evidence type="ECO:0000256" key="6">
    <source>
        <dbReference type="ARBA" id="ARBA00022692"/>
    </source>
</evidence>
<evidence type="ECO:0008006" key="16">
    <source>
        <dbReference type="Google" id="ProtNLM"/>
    </source>
</evidence>
<reference evidence="14" key="1">
    <citation type="submission" date="2020-05" db="EMBL/GenBank/DDBJ databases">
        <title>Mycena genomes resolve the evolution of fungal bioluminescence.</title>
        <authorList>
            <person name="Tsai I.J."/>
        </authorList>
    </citation>
    <scope>NUCLEOTIDE SEQUENCE</scope>
    <source>
        <strain evidence="14">171206Taipei</strain>
    </source>
</reference>
<dbReference type="SUPFAM" id="SSF48264">
    <property type="entry name" value="Cytochrome P450"/>
    <property type="match status" value="1"/>
</dbReference>
<dbReference type="RefSeq" id="XP_037213099.1">
    <property type="nucleotide sequence ID" value="XM_037370507.1"/>
</dbReference>
<dbReference type="PRINTS" id="PR00385">
    <property type="entry name" value="P450"/>
</dbReference>
<keyword evidence="11" id="KW-0503">Monooxygenase</keyword>
<comment type="pathway">
    <text evidence="3">Secondary metabolite biosynthesis; terpenoid biosynthesis.</text>
</comment>
<keyword evidence="9" id="KW-0560">Oxidoreductase</keyword>